<dbReference type="EC" id="3.2.1.18" evidence="3"/>
<dbReference type="InterPro" id="IPR029456">
    <property type="entry name" value="Sialidase_N"/>
</dbReference>
<dbReference type="EMBL" id="FNNO01000020">
    <property type="protein sequence ID" value="SDX57421.1"/>
    <property type="molecule type" value="Genomic_DNA"/>
</dbReference>
<accession>A0A8X8IFN9</accession>
<dbReference type="InterPro" id="IPR036278">
    <property type="entry name" value="Sialidase_sf"/>
</dbReference>
<dbReference type="GO" id="GO:0016020">
    <property type="term" value="C:membrane"/>
    <property type="evidence" value="ECO:0007669"/>
    <property type="project" value="TreeGrafter"/>
</dbReference>
<dbReference type="InterPro" id="IPR026856">
    <property type="entry name" value="Sialidase_fam"/>
</dbReference>
<dbReference type="Proteomes" id="UP000198711">
    <property type="component" value="Unassembled WGS sequence"/>
</dbReference>
<protein>
    <recommendedName>
        <fullName evidence="3">exo-alpha-sialidase</fullName>
        <ecNumber evidence="3">3.2.1.18</ecNumber>
    </recommendedName>
</protein>
<comment type="caution">
    <text evidence="6">The sequence shown here is derived from an EMBL/GenBank/DDBJ whole genome shotgun (WGS) entry which is preliminary data.</text>
</comment>
<reference evidence="6 7" key="1">
    <citation type="submission" date="2016-10" db="EMBL/GenBank/DDBJ databases">
        <authorList>
            <person name="Varghese N."/>
            <person name="Submissions S."/>
        </authorList>
    </citation>
    <scope>NUCLEOTIDE SEQUENCE [LARGE SCALE GENOMIC DNA]</scope>
    <source>
        <strain evidence="6 7">DSM 25353</strain>
    </source>
</reference>
<evidence type="ECO:0000256" key="3">
    <source>
        <dbReference type="ARBA" id="ARBA00012733"/>
    </source>
</evidence>
<feature type="domain" description="Sialidase" evidence="4">
    <location>
        <begin position="222"/>
        <end position="506"/>
    </location>
</feature>
<dbReference type="GO" id="GO:0004308">
    <property type="term" value="F:exo-alpha-sialidase activity"/>
    <property type="evidence" value="ECO:0007669"/>
    <property type="project" value="UniProtKB-EC"/>
</dbReference>
<dbReference type="Gene3D" id="2.120.10.10">
    <property type="match status" value="1"/>
</dbReference>
<dbReference type="Pfam" id="PF13088">
    <property type="entry name" value="BNR_2"/>
    <property type="match status" value="1"/>
</dbReference>
<evidence type="ECO:0000256" key="2">
    <source>
        <dbReference type="ARBA" id="ARBA00009348"/>
    </source>
</evidence>
<evidence type="ECO:0000259" key="4">
    <source>
        <dbReference type="Pfam" id="PF13088"/>
    </source>
</evidence>
<dbReference type="PANTHER" id="PTHR10628">
    <property type="entry name" value="SIALIDASE"/>
    <property type="match status" value="1"/>
</dbReference>
<dbReference type="Pfam" id="PF14873">
    <property type="entry name" value="BNR_assoc_N"/>
    <property type="match status" value="1"/>
</dbReference>
<dbReference type="AlphaFoldDB" id="A0A8X8IFN9"/>
<evidence type="ECO:0000313" key="7">
    <source>
        <dbReference type="Proteomes" id="UP000198711"/>
    </source>
</evidence>
<dbReference type="CDD" id="cd15482">
    <property type="entry name" value="Sialidase_non-viral"/>
    <property type="match status" value="1"/>
</dbReference>
<gene>
    <name evidence="6" type="ORF">SAMN05444410_12036</name>
</gene>
<comment type="similarity">
    <text evidence="2">Belongs to the glycosyl hydrolase 33 family.</text>
</comment>
<evidence type="ECO:0000259" key="5">
    <source>
        <dbReference type="Pfam" id="PF14873"/>
    </source>
</evidence>
<keyword evidence="7" id="KW-1185">Reference proteome</keyword>
<organism evidence="6 7">
    <name type="scientific">Hydrobacter penzbergensis</name>
    <dbReference type="NCBI Taxonomy" id="1235997"/>
    <lineage>
        <taxon>Bacteria</taxon>
        <taxon>Pseudomonadati</taxon>
        <taxon>Bacteroidota</taxon>
        <taxon>Chitinophagia</taxon>
        <taxon>Chitinophagales</taxon>
        <taxon>Chitinophagaceae</taxon>
        <taxon>Hydrobacter</taxon>
    </lineage>
</organism>
<comment type="catalytic activity">
    <reaction evidence="1">
        <text>Hydrolysis of alpha-(2-&gt;3)-, alpha-(2-&gt;6)-, alpha-(2-&gt;8)- glycosidic linkages of terminal sialic acid residues in oligosaccharides, glycoproteins, glycolipids, colominic acid and synthetic substrates.</text>
        <dbReference type="EC" id="3.2.1.18"/>
    </reaction>
</comment>
<dbReference type="GO" id="GO:0006689">
    <property type="term" value="P:ganglioside catabolic process"/>
    <property type="evidence" value="ECO:0007669"/>
    <property type="project" value="TreeGrafter"/>
</dbReference>
<evidence type="ECO:0000313" key="6">
    <source>
        <dbReference type="EMBL" id="SDX57421.1"/>
    </source>
</evidence>
<dbReference type="GO" id="GO:0009313">
    <property type="term" value="P:oligosaccharide catabolic process"/>
    <property type="evidence" value="ECO:0007669"/>
    <property type="project" value="TreeGrafter"/>
</dbReference>
<dbReference type="Gene3D" id="2.60.40.1290">
    <property type="match status" value="1"/>
</dbReference>
<dbReference type="InterPro" id="IPR011040">
    <property type="entry name" value="Sialidase"/>
</dbReference>
<sequence length="536" mass="59311">MYYVLHIIFLKKFFMKIAIRFVPILVMLTCVYATCNKVSKISQTPAGVVVHQDRVPVLVGKTDNQLVRVRIAGRGKTLMRLSIRLTGTTRIQDIKILRLYDTGNDSAFNTRALVATAVPESEKVVLHTNLPLKDSVHHLWLSAELDNGAGLLNRINALPESLVLDGRQERIGADFTSIPQRIGIALRKAGDDKVNTYRIPGLVTTRLGTLVAVYDIRYNNSADLQGNIDVGMSRSTDGGQTWEPMQTIMDMGTYGNRPQDENGIGDPSVLVDGQTGTLWVAALWLHGYPKQRAWTASQPGVAPEQTGQLMLVKSMDDGKTWSAPINITAQVKDPSWTLCFQGPGRGISMHDGTLVFPAQFKDSSKLPHSTILYSKDHGVSWHFGSAAYPNTTEAQVVETTPGILMLNMRDNRGTARTIFTTQDLGKTWTEHPSSRKALKDPVCNASIIKHIYHGQTVLFFVNPDDTKHRDRMTIKASLDMGLTWPINLQLIVDDLTGNGYPTLTSIDEDHLGLLYEGSQANLVFQKIPVKDVLEAQ</sequence>
<name>A0A8X8IFN9_9BACT</name>
<feature type="domain" description="Sialidase N-terminal" evidence="5">
    <location>
        <begin position="48"/>
        <end position="110"/>
    </location>
</feature>
<proteinExistence type="inferred from homology"/>
<dbReference type="GO" id="GO:0005737">
    <property type="term" value="C:cytoplasm"/>
    <property type="evidence" value="ECO:0007669"/>
    <property type="project" value="TreeGrafter"/>
</dbReference>
<evidence type="ECO:0000256" key="1">
    <source>
        <dbReference type="ARBA" id="ARBA00000427"/>
    </source>
</evidence>
<dbReference type="SUPFAM" id="SSF50939">
    <property type="entry name" value="Sialidases"/>
    <property type="match status" value="1"/>
</dbReference>
<dbReference type="PANTHER" id="PTHR10628:SF30">
    <property type="entry name" value="EXO-ALPHA-SIALIDASE"/>
    <property type="match status" value="1"/>
</dbReference>